<dbReference type="InterPro" id="IPR002645">
    <property type="entry name" value="STAS_dom"/>
</dbReference>
<dbReference type="eggNOG" id="COG1366">
    <property type="taxonomic scope" value="Bacteria"/>
</dbReference>
<evidence type="ECO:0000313" key="3">
    <source>
        <dbReference type="Proteomes" id="UP000005801"/>
    </source>
</evidence>
<keyword evidence="3" id="KW-1185">Reference proteome</keyword>
<dbReference type="Gene3D" id="3.30.450.20">
    <property type="entry name" value="PAS domain"/>
    <property type="match status" value="1"/>
</dbReference>
<dbReference type="OrthoDB" id="5507190at2"/>
<feature type="domain" description="STAS" evidence="1">
    <location>
        <begin position="258"/>
        <end position="369"/>
    </location>
</feature>
<dbReference type="InterPro" id="IPR051932">
    <property type="entry name" value="Bact_StressResp_Reg"/>
</dbReference>
<dbReference type="CDD" id="cd07041">
    <property type="entry name" value="STAS_RsbR_RsbS_like"/>
    <property type="match status" value="1"/>
</dbReference>
<dbReference type="STRING" id="391625.PPSIR1_15990"/>
<dbReference type="EMBL" id="ABCS01000053">
    <property type="protein sequence ID" value="EDM77017.1"/>
    <property type="molecule type" value="Genomic_DNA"/>
</dbReference>
<sequence length="374" mass="40397">MGTAIWTFDEGIAAVLAELVVPVWAIDRDVRFVWMNQPALDLWRSPSLEELNSRDFSTSARANTVLDGLFARAAKGERQQIEWTFYPRGEPVTLALDLRPIRFADGGLGLLNQALPSEGAFSDKARRNLTIADHSSVARLFAAADGEVLTMNPAAIHSLGERSSWIGCVVEDGLGEAILSRALAGESVRLSTRVHSSAGPSWQVVEAERLRDPVSGELGVLIELSDDTARVEAEQRARELHATLELVERQRAEILALSAPILDVGDRTLAVPLVGSLGADKGEMITGRLLEAVNQRGVRHVILDVTGVELMGDDGLGRLVAMVRALRLLGADATLTGIRPEMASELSRSSAELEGVATSRSLADGLRRLRVHAR</sequence>
<dbReference type="PANTHER" id="PTHR33745:SF1">
    <property type="entry name" value="RSBT ANTAGONIST PROTEIN RSBS"/>
    <property type="match status" value="1"/>
</dbReference>
<dbReference type="Proteomes" id="UP000005801">
    <property type="component" value="Unassembled WGS sequence"/>
</dbReference>
<evidence type="ECO:0000313" key="2">
    <source>
        <dbReference type="EMBL" id="EDM77017.1"/>
    </source>
</evidence>
<dbReference type="RefSeq" id="WP_006973818.1">
    <property type="nucleotide sequence ID" value="NZ_ABCS01000053.1"/>
</dbReference>
<evidence type="ECO:0000259" key="1">
    <source>
        <dbReference type="PROSITE" id="PS50801"/>
    </source>
</evidence>
<dbReference type="InterPro" id="IPR035965">
    <property type="entry name" value="PAS-like_dom_sf"/>
</dbReference>
<accession>A6GAS6</accession>
<dbReference type="AlphaFoldDB" id="A6GAS6"/>
<dbReference type="Gene3D" id="3.30.750.24">
    <property type="entry name" value="STAS domain"/>
    <property type="match status" value="1"/>
</dbReference>
<protein>
    <recommendedName>
        <fullName evidence="1">STAS domain-containing protein</fullName>
    </recommendedName>
</protein>
<dbReference type="InterPro" id="IPR013656">
    <property type="entry name" value="PAS_4"/>
</dbReference>
<proteinExistence type="predicted"/>
<dbReference type="Pfam" id="PF08448">
    <property type="entry name" value="PAS_4"/>
    <property type="match status" value="1"/>
</dbReference>
<name>A6GAS6_9BACT</name>
<dbReference type="PANTHER" id="PTHR33745">
    <property type="entry name" value="RSBT ANTAGONIST PROTEIN RSBS-RELATED"/>
    <property type="match status" value="1"/>
</dbReference>
<comment type="caution">
    <text evidence="2">The sequence shown here is derived from an EMBL/GenBank/DDBJ whole genome shotgun (WGS) entry which is preliminary data.</text>
</comment>
<dbReference type="Pfam" id="PF01740">
    <property type="entry name" value="STAS"/>
    <property type="match status" value="1"/>
</dbReference>
<dbReference type="PROSITE" id="PS50801">
    <property type="entry name" value="STAS"/>
    <property type="match status" value="1"/>
</dbReference>
<dbReference type="SUPFAM" id="SSF52091">
    <property type="entry name" value="SpoIIaa-like"/>
    <property type="match status" value="1"/>
</dbReference>
<organism evidence="2 3">
    <name type="scientific">Plesiocystis pacifica SIR-1</name>
    <dbReference type="NCBI Taxonomy" id="391625"/>
    <lineage>
        <taxon>Bacteria</taxon>
        <taxon>Pseudomonadati</taxon>
        <taxon>Myxococcota</taxon>
        <taxon>Polyangia</taxon>
        <taxon>Nannocystales</taxon>
        <taxon>Nannocystaceae</taxon>
        <taxon>Plesiocystis</taxon>
    </lineage>
</organism>
<dbReference type="SUPFAM" id="SSF55785">
    <property type="entry name" value="PYP-like sensor domain (PAS domain)"/>
    <property type="match status" value="1"/>
</dbReference>
<dbReference type="InterPro" id="IPR036513">
    <property type="entry name" value="STAS_dom_sf"/>
</dbReference>
<reference evidence="2 3" key="1">
    <citation type="submission" date="2007-06" db="EMBL/GenBank/DDBJ databases">
        <authorList>
            <person name="Shimkets L."/>
            <person name="Ferriera S."/>
            <person name="Johnson J."/>
            <person name="Kravitz S."/>
            <person name="Beeson K."/>
            <person name="Sutton G."/>
            <person name="Rogers Y.-H."/>
            <person name="Friedman R."/>
            <person name="Frazier M."/>
            <person name="Venter J.C."/>
        </authorList>
    </citation>
    <scope>NUCLEOTIDE SEQUENCE [LARGE SCALE GENOMIC DNA]</scope>
    <source>
        <strain evidence="2 3">SIR-1</strain>
    </source>
</reference>
<gene>
    <name evidence="2" type="ORF">PPSIR1_15990</name>
</gene>